<dbReference type="Pfam" id="PF12583">
    <property type="entry name" value="TPPII_C"/>
    <property type="match status" value="1"/>
</dbReference>
<dbReference type="GO" id="GO:0005829">
    <property type="term" value="C:cytosol"/>
    <property type="evidence" value="ECO:0007669"/>
    <property type="project" value="TreeGrafter"/>
</dbReference>
<keyword evidence="19" id="KW-1185">Reference proteome</keyword>
<dbReference type="InterPro" id="IPR015500">
    <property type="entry name" value="Peptidase_S8_subtilisin-rel"/>
</dbReference>
<evidence type="ECO:0000259" key="15">
    <source>
        <dbReference type="Pfam" id="PF21223"/>
    </source>
</evidence>
<dbReference type="InterPro" id="IPR036852">
    <property type="entry name" value="Peptidase_S8/S53_dom_sf"/>
</dbReference>
<evidence type="ECO:0000256" key="11">
    <source>
        <dbReference type="SAM" id="MobiDB-lite"/>
    </source>
</evidence>
<reference evidence="18" key="3">
    <citation type="submission" date="2015-06" db="UniProtKB">
        <authorList>
            <consortium name="EnsemblMetazoa"/>
        </authorList>
    </citation>
    <scope>IDENTIFICATION</scope>
</reference>
<evidence type="ECO:0000256" key="8">
    <source>
        <dbReference type="ARBA" id="ARBA00022825"/>
    </source>
</evidence>
<feature type="domain" description="Tripeptidyl peptidase II second Ig-like" evidence="13">
    <location>
        <begin position="785"/>
        <end position="971"/>
    </location>
</feature>
<evidence type="ECO:0000313" key="18">
    <source>
        <dbReference type="EnsemblMetazoa" id="CapteP228048"/>
    </source>
</evidence>
<proteinExistence type="inferred from homology"/>
<dbReference type="Gene3D" id="2.60.40.3170">
    <property type="match status" value="1"/>
</dbReference>
<comment type="catalytic activity">
    <reaction evidence="1">
        <text>Release of an N-terminal tripeptide from a polypeptide.</text>
        <dbReference type="EC" id="3.4.14.10"/>
    </reaction>
</comment>
<dbReference type="EnsemblMetazoa" id="CapteT228048">
    <property type="protein sequence ID" value="CapteP228048"/>
    <property type="gene ID" value="CapteG228048"/>
</dbReference>
<dbReference type="OrthoDB" id="10256524at2759"/>
<dbReference type="Gene3D" id="6.10.250.3080">
    <property type="match status" value="1"/>
</dbReference>
<dbReference type="InterPro" id="IPR046939">
    <property type="entry name" value="TPPII_C_sf"/>
</dbReference>
<feature type="domain" description="Tripeptidyl peptidase II C-terminal" evidence="14">
    <location>
        <begin position="1034"/>
        <end position="1095"/>
    </location>
</feature>
<dbReference type="GO" id="GO:0006508">
    <property type="term" value="P:proteolysis"/>
    <property type="evidence" value="ECO:0007669"/>
    <property type="project" value="UniProtKB-KW"/>
</dbReference>
<dbReference type="InterPro" id="IPR000209">
    <property type="entry name" value="Peptidase_S8/S53_dom"/>
</dbReference>
<evidence type="ECO:0000313" key="17">
    <source>
        <dbReference type="EMBL" id="ELT92785.1"/>
    </source>
</evidence>
<evidence type="ECO:0000259" key="14">
    <source>
        <dbReference type="Pfam" id="PF12583"/>
    </source>
</evidence>
<dbReference type="Gene3D" id="1.25.40.710">
    <property type="match status" value="1"/>
</dbReference>
<evidence type="ECO:0000259" key="16">
    <source>
        <dbReference type="Pfam" id="PF21316"/>
    </source>
</evidence>
<reference evidence="19" key="1">
    <citation type="submission" date="2012-12" db="EMBL/GenBank/DDBJ databases">
        <authorList>
            <person name="Hellsten U."/>
            <person name="Grimwood J."/>
            <person name="Chapman J.A."/>
            <person name="Shapiro H."/>
            <person name="Aerts A."/>
            <person name="Otillar R.P."/>
            <person name="Terry A.Y."/>
            <person name="Boore J.L."/>
            <person name="Simakov O."/>
            <person name="Marletaz F."/>
            <person name="Cho S.-J."/>
            <person name="Edsinger-Gonzales E."/>
            <person name="Havlak P."/>
            <person name="Kuo D.-H."/>
            <person name="Larsson T."/>
            <person name="Lv J."/>
            <person name="Arendt D."/>
            <person name="Savage R."/>
            <person name="Osoegawa K."/>
            <person name="de Jong P."/>
            <person name="Lindberg D.R."/>
            <person name="Seaver E.C."/>
            <person name="Weisblat D.A."/>
            <person name="Putnam N.H."/>
            <person name="Grigoriev I.V."/>
            <person name="Rokhsar D.S."/>
        </authorList>
    </citation>
    <scope>NUCLEOTIDE SEQUENCE</scope>
    <source>
        <strain evidence="19">I ESC-2004</strain>
    </source>
</reference>
<dbReference type="OMA" id="SLRDFQC"/>
<dbReference type="Pfam" id="PF21316">
    <property type="entry name" value="TPPII_GBD"/>
    <property type="match status" value="1"/>
</dbReference>
<dbReference type="InterPro" id="IPR046940">
    <property type="entry name" value="TPPII_Ig-like_sf"/>
</dbReference>
<evidence type="ECO:0000256" key="1">
    <source>
        <dbReference type="ARBA" id="ARBA00001910"/>
    </source>
</evidence>
<dbReference type="FunCoup" id="R7TP14">
    <property type="interactions" value="1999"/>
</dbReference>
<dbReference type="InterPro" id="IPR022229">
    <property type="entry name" value="TPPII_Ig-like-2"/>
</dbReference>
<feature type="region of interest" description="Disordered" evidence="11">
    <location>
        <begin position="1024"/>
        <end position="1044"/>
    </location>
</feature>
<evidence type="ECO:0000256" key="4">
    <source>
        <dbReference type="ARBA" id="ARBA00020244"/>
    </source>
</evidence>
<feature type="active site" description="Charge relay system" evidence="10">
    <location>
        <position position="448"/>
    </location>
</feature>
<feature type="compositionally biased region" description="Basic and acidic residues" evidence="11">
    <location>
        <begin position="1033"/>
        <end position="1044"/>
    </location>
</feature>
<dbReference type="PROSITE" id="PS51892">
    <property type="entry name" value="SUBTILASE"/>
    <property type="match status" value="1"/>
</dbReference>
<dbReference type="InterPro" id="IPR050131">
    <property type="entry name" value="Peptidase_S8_subtilisin-like"/>
</dbReference>
<keyword evidence="7 10" id="KW-0378">Hydrolase</keyword>
<comment type="similarity">
    <text evidence="2 10">Belongs to the peptidase S8 family.</text>
</comment>
<dbReference type="EMBL" id="KB310004">
    <property type="protein sequence ID" value="ELT92785.1"/>
    <property type="molecule type" value="Genomic_DNA"/>
</dbReference>
<dbReference type="InterPro" id="IPR034051">
    <property type="entry name" value="TPP_II_domain"/>
</dbReference>
<dbReference type="GO" id="GO:0004177">
    <property type="term" value="F:aminopeptidase activity"/>
    <property type="evidence" value="ECO:0007669"/>
    <property type="project" value="UniProtKB-KW"/>
</dbReference>
<dbReference type="InterPro" id="IPR048384">
    <property type="entry name" value="TPPII_GBD"/>
</dbReference>
<evidence type="ECO:0000259" key="12">
    <source>
        <dbReference type="Pfam" id="PF00082"/>
    </source>
</evidence>
<dbReference type="GO" id="GO:0004252">
    <property type="term" value="F:serine-type endopeptidase activity"/>
    <property type="evidence" value="ECO:0007669"/>
    <property type="project" value="UniProtKB-UniRule"/>
</dbReference>
<dbReference type="FunFam" id="3.40.50.200:FF:000003">
    <property type="entry name" value="Tripeptidyl peptidase 2"/>
    <property type="match status" value="1"/>
</dbReference>
<dbReference type="AlphaFoldDB" id="R7TP14"/>
<evidence type="ECO:0000256" key="6">
    <source>
        <dbReference type="ARBA" id="ARBA00022670"/>
    </source>
</evidence>
<dbReference type="InterPro" id="IPR048383">
    <property type="entry name" value="TPPII_Ig-like-1"/>
</dbReference>
<dbReference type="Pfam" id="PF21223">
    <property type="entry name" value="TPPII_Ig-like-1"/>
    <property type="match status" value="1"/>
</dbReference>
<feature type="active site" description="Charge relay system" evidence="10">
    <location>
        <position position="43"/>
    </location>
</feature>
<evidence type="ECO:0000256" key="5">
    <source>
        <dbReference type="ARBA" id="ARBA00022438"/>
    </source>
</evidence>
<keyword evidence="5" id="KW-0031">Aminopeptidase</keyword>
<evidence type="ECO:0000256" key="2">
    <source>
        <dbReference type="ARBA" id="ARBA00011073"/>
    </source>
</evidence>
<dbReference type="Pfam" id="PF00082">
    <property type="entry name" value="Peptidase_S8"/>
    <property type="match status" value="1"/>
</dbReference>
<dbReference type="GO" id="GO:0008240">
    <property type="term" value="F:tripeptidyl-peptidase activity"/>
    <property type="evidence" value="ECO:0007669"/>
    <property type="project" value="UniProtKB-EC"/>
</dbReference>
<evidence type="ECO:0000256" key="9">
    <source>
        <dbReference type="ARBA" id="ARBA00032232"/>
    </source>
</evidence>
<dbReference type="PROSITE" id="PS00138">
    <property type="entry name" value="SUBTILASE_SER"/>
    <property type="match status" value="1"/>
</dbReference>
<dbReference type="InterPro" id="IPR023828">
    <property type="entry name" value="Peptidase_S8_Ser-AS"/>
</dbReference>
<keyword evidence="8 10" id="KW-0720">Serine protease</keyword>
<dbReference type="InterPro" id="IPR022232">
    <property type="entry name" value="TPPII_C_art"/>
</dbReference>
<reference evidence="17 19" key="2">
    <citation type="journal article" date="2013" name="Nature">
        <title>Insights into bilaterian evolution from three spiralian genomes.</title>
        <authorList>
            <person name="Simakov O."/>
            <person name="Marletaz F."/>
            <person name="Cho S.J."/>
            <person name="Edsinger-Gonzales E."/>
            <person name="Havlak P."/>
            <person name="Hellsten U."/>
            <person name="Kuo D.H."/>
            <person name="Larsson T."/>
            <person name="Lv J."/>
            <person name="Arendt D."/>
            <person name="Savage R."/>
            <person name="Osoegawa K."/>
            <person name="de Jong P."/>
            <person name="Grimwood J."/>
            <person name="Chapman J.A."/>
            <person name="Shapiro H."/>
            <person name="Aerts A."/>
            <person name="Otillar R.P."/>
            <person name="Terry A.Y."/>
            <person name="Boore J.L."/>
            <person name="Grigoriev I.V."/>
            <person name="Lindberg D.R."/>
            <person name="Seaver E.C."/>
            <person name="Weisblat D.A."/>
            <person name="Putnam N.H."/>
            <person name="Rokhsar D.S."/>
        </authorList>
    </citation>
    <scope>NUCLEOTIDE SEQUENCE</scope>
    <source>
        <strain evidence="17 19">I ESC-2004</strain>
    </source>
</reference>
<feature type="domain" description="Tripeptidyl-peptidase II first Ig-like" evidence="15">
    <location>
        <begin position="522"/>
        <end position="640"/>
    </location>
</feature>
<dbReference type="EMBL" id="AMQN01002769">
    <property type="status" value="NOT_ANNOTATED_CDS"/>
    <property type="molecule type" value="Genomic_DNA"/>
</dbReference>
<gene>
    <name evidence="17" type="ORF">CAPTEDRAFT_228048</name>
</gene>
<dbReference type="CDD" id="cd04857">
    <property type="entry name" value="Peptidases_S8_Tripeptidyl_Aminopeptidase_II"/>
    <property type="match status" value="1"/>
</dbReference>
<name>R7TP14_CAPTE</name>
<dbReference type="PRINTS" id="PR00723">
    <property type="entry name" value="SUBTILISIN"/>
</dbReference>
<dbReference type="STRING" id="283909.R7TP14"/>
<sequence>MSTQESESFPVFGLLPKKETGAWSFVGKYPDHDGKGVTIAVLDTGVDPGAPGLKVTSDGRPKIIDIIDATGSGDVDTSSVVEVKDGQITGLTGRTLKIPTDWSNPSGQYHIGVKAAQDLYPKGLKDRMVKERREKLWDRAHRATAANVMQQCSEFDAAHPEPNQEEKLIKEDLMAQAEILLSLEKKYADCCPVYDCVVFHDGQTWRACLDTSERGDLAECPCMAPFREERQYATLSQDDMLNYSFNIYNEGKTLEVVSNAGSHGTHVACIAAGCFPDEPEKNGVAPGAQVVAIKIGDSRLGSMETGAALTRAMIYVMNNKCDLVNYSYGEGSHIPNVGRVCDVLSEAVVKHGVIFVSSAGNNGPALSTVGAPGGTTSSIIGVGAYVSPEMMAAEYSLRERLPGNLYTWSSRGPTQDGALGVCISAPGGAIASVPNWTLRGSQLMNGTSMSSPNACGCVALILSAMKAKALPYTPFSVRQALENTALKVNSLDHFALGHGLVQVEKAFDYLVANADAPELNFRFDVTCANGARGIYLREAHQVQQPKVVNVSVEPVFKDSNLEHSLEGQQEKIEFSMQFSLTCDAPYVSLPSHLQLMNMSRTFSVKVDPRGLSPGDHYAEVCGFDSNDVTRGPLFRLPITILIPEKIMDVEACRMSYSNVSFKPGQIQRHFIEVPQEASWAVLRLKSKTLDSASHFIIQTIQLVPKSVFKTAQYEKFLTLSELATSLHSFPVNGGITLEVVIARWWANLGDVSVDYDITFHGLQPDNRSVNMHAADGVLRLNVKSGLKSEDISPVISLKNHVQPVRPSESKVRCLNQVRDTLPHNRPTYAIELTYNFSRPKPGEIVLDCSLLSNLLYESEFESQLCLLFDSNKQYLAASDAFPNQYNIKVERGDFTAKLQVRHEKKEYLEKLKDLPLSVIHKLPSSISLDIHSNHTHALVAGRKYPAHTVIKGQTCPLFVAPLADEKIPKGVAAGHYLSGTISFAKDEDGKKAGCYVFKYILGPSANRSKTKDKYPFKYTLTDTAKKSKSGNGGKEEKKEKNKEEEFAEAMRDLKISWISKLDDGSSLYDELCQDFDQHLPLHVAYLHSLDTDKNRLQKLKEVIAAAKTVISKIDSQALLLYLGMKTDTRSDAATIKIEMEKQKTSLIDAYVRLGCAQADGLQEYQKGDNVDWPGTNLEELDVTVAEMQKWVDLNDTKALQLSLRHALVHKQYGRALKFLYKQIEDKPSKDLDKRAIELFQCLRWTHCQQHLENWLPLKYPAAFQPF</sequence>
<dbReference type="EC" id="3.4.14.10" evidence="3"/>
<evidence type="ECO:0000259" key="13">
    <source>
        <dbReference type="Pfam" id="PF12580"/>
    </source>
</evidence>
<protein>
    <recommendedName>
        <fullName evidence="4">Tripeptidyl-peptidase 2</fullName>
        <ecNumber evidence="3">3.4.14.10</ecNumber>
    </recommendedName>
    <alternativeName>
        <fullName evidence="9">Tripeptidyl aminopeptidase</fullName>
    </alternativeName>
</protein>
<dbReference type="Proteomes" id="UP000014760">
    <property type="component" value="Unassembled WGS sequence"/>
</dbReference>
<dbReference type="PANTHER" id="PTHR43806:SF14">
    <property type="entry name" value="TRIPEPTIDYL-PEPTIDASE 2"/>
    <property type="match status" value="1"/>
</dbReference>
<dbReference type="PANTHER" id="PTHR43806">
    <property type="entry name" value="PEPTIDASE S8"/>
    <property type="match status" value="1"/>
</dbReference>
<evidence type="ECO:0000256" key="7">
    <source>
        <dbReference type="ARBA" id="ARBA00022801"/>
    </source>
</evidence>
<feature type="domain" description="Peptidase S8/S53" evidence="12">
    <location>
        <begin position="34"/>
        <end position="499"/>
    </location>
</feature>
<feature type="domain" description="Tripeptidyl-peptidase II galactose-binding" evidence="16">
    <location>
        <begin position="661"/>
        <end position="749"/>
    </location>
</feature>
<dbReference type="SUPFAM" id="SSF52743">
    <property type="entry name" value="Subtilisin-like"/>
    <property type="match status" value="1"/>
</dbReference>
<accession>R7TP14</accession>
<evidence type="ECO:0000313" key="19">
    <source>
        <dbReference type="Proteomes" id="UP000014760"/>
    </source>
</evidence>
<dbReference type="Gene3D" id="3.40.50.200">
    <property type="entry name" value="Peptidase S8/S53 domain"/>
    <property type="match status" value="2"/>
</dbReference>
<dbReference type="HOGENOM" id="CLU_003084_1_0_1"/>
<evidence type="ECO:0000256" key="3">
    <source>
        <dbReference type="ARBA" id="ARBA00012462"/>
    </source>
</evidence>
<dbReference type="Pfam" id="PF12580">
    <property type="entry name" value="TPPII"/>
    <property type="match status" value="1"/>
</dbReference>
<keyword evidence="6 10" id="KW-0645">Protease</keyword>
<organism evidence="17">
    <name type="scientific">Capitella teleta</name>
    <name type="common">Polychaete worm</name>
    <dbReference type="NCBI Taxonomy" id="283909"/>
    <lineage>
        <taxon>Eukaryota</taxon>
        <taxon>Metazoa</taxon>
        <taxon>Spiralia</taxon>
        <taxon>Lophotrochozoa</taxon>
        <taxon>Annelida</taxon>
        <taxon>Polychaeta</taxon>
        <taxon>Sedentaria</taxon>
        <taxon>Scolecida</taxon>
        <taxon>Capitellidae</taxon>
        <taxon>Capitella</taxon>
    </lineage>
</organism>
<evidence type="ECO:0000256" key="10">
    <source>
        <dbReference type="PROSITE-ProRule" id="PRU01240"/>
    </source>
</evidence>
<dbReference type="FunFam" id="1.25.40.710:FF:000001">
    <property type="entry name" value="Tripeptidyl peptidase 2"/>
    <property type="match status" value="1"/>
</dbReference>
<feature type="active site" description="Charge relay system" evidence="10">
    <location>
        <position position="263"/>
    </location>
</feature>